<evidence type="ECO:0000259" key="7">
    <source>
        <dbReference type="Pfam" id="PF09745"/>
    </source>
</evidence>
<feature type="compositionally biased region" description="Basic and acidic residues" evidence="5">
    <location>
        <begin position="452"/>
        <end position="461"/>
    </location>
</feature>
<feature type="compositionally biased region" description="Basic and acidic residues" evidence="5">
    <location>
        <begin position="528"/>
        <end position="538"/>
    </location>
</feature>
<comment type="subcellular location">
    <subcellularLocation>
        <location evidence="1">Plastid</location>
    </subcellularLocation>
</comment>
<evidence type="ECO:0000256" key="4">
    <source>
        <dbReference type="ARBA" id="ARBA00023054"/>
    </source>
</evidence>
<feature type="domain" description="Nuclear speckle splicing regulatory protein 1 N-terminal" evidence="7">
    <location>
        <begin position="267"/>
        <end position="381"/>
    </location>
</feature>
<dbReference type="AlphaFoldDB" id="A0AAW1SS94"/>
<organism evidence="8 9">
    <name type="scientific">Apatococcus fuscideae</name>
    <dbReference type="NCBI Taxonomy" id="2026836"/>
    <lineage>
        <taxon>Eukaryota</taxon>
        <taxon>Viridiplantae</taxon>
        <taxon>Chlorophyta</taxon>
        <taxon>core chlorophytes</taxon>
        <taxon>Trebouxiophyceae</taxon>
        <taxon>Chlorellales</taxon>
        <taxon>Chlorellaceae</taxon>
        <taxon>Apatococcus</taxon>
    </lineage>
</organism>
<comment type="caution">
    <text evidence="8">The sequence shown here is derived from an EMBL/GenBank/DDBJ whole genome shotgun (WGS) entry which is preliminary data.</text>
</comment>
<dbReference type="EMBL" id="JALJOV010000973">
    <property type="protein sequence ID" value="KAK9857245.1"/>
    <property type="molecule type" value="Genomic_DNA"/>
</dbReference>
<comment type="similarity">
    <text evidence="2">Belongs to the NSRP1 family.</text>
</comment>
<evidence type="ECO:0000256" key="6">
    <source>
        <dbReference type="SAM" id="Phobius"/>
    </source>
</evidence>
<keyword evidence="6" id="KW-0812">Transmembrane</keyword>
<evidence type="ECO:0000256" key="2">
    <source>
        <dbReference type="ARBA" id="ARBA00010126"/>
    </source>
</evidence>
<feature type="compositionally biased region" description="Low complexity" evidence="5">
    <location>
        <begin position="420"/>
        <end position="451"/>
    </location>
</feature>
<evidence type="ECO:0000256" key="3">
    <source>
        <dbReference type="ARBA" id="ARBA00022640"/>
    </source>
</evidence>
<reference evidence="8 9" key="1">
    <citation type="journal article" date="2024" name="Nat. Commun.">
        <title>Phylogenomics reveals the evolutionary origins of lichenization in chlorophyte algae.</title>
        <authorList>
            <person name="Puginier C."/>
            <person name="Libourel C."/>
            <person name="Otte J."/>
            <person name="Skaloud P."/>
            <person name="Haon M."/>
            <person name="Grisel S."/>
            <person name="Petersen M."/>
            <person name="Berrin J.G."/>
            <person name="Delaux P.M."/>
            <person name="Dal Grande F."/>
            <person name="Keller J."/>
        </authorList>
    </citation>
    <scope>NUCLEOTIDE SEQUENCE [LARGE SCALE GENOMIC DNA]</scope>
    <source>
        <strain evidence="8 9">SAG 2523</strain>
    </source>
</reference>
<protein>
    <recommendedName>
        <fullName evidence="7">Nuclear speckle splicing regulatory protein 1 N-terminal domain-containing protein</fullName>
    </recommendedName>
</protein>
<dbReference type="InterPro" id="IPR009631">
    <property type="entry name" value="CGLD27-like"/>
</dbReference>
<keyword evidence="6" id="KW-1133">Transmembrane helix</keyword>
<proteinExistence type="inferred from homology"/>
<name>A0AAW1SS94_9CHLO</name>
<feature type="region of interest" description="Disordered" evidence="5">
    <location>
        <begin position="39"/>
        <end position="63"/>
    </location>
</feature>
<evidence type="ECO:0000313" key="8">
    <source>
        <dbReference type="EMBL" id="KAK9857245.1"/>
    </source>
</evidence>
<sequence>MQVPCCVLGAHKQGCPASLVQAPPIQSYFQQRRQQRSLRLRAKQSKNKPEGGGGGLDPLLERPVPPEQRPVNELASLRQAQLYSWATLDPKSYAIRFGLIWSGSFMLLGLPIALQTFDPLEQPIETVLSAAVGGFVVVCAAVLRVYLGYSYVGNRLLTASLEYEETGWYDGQVFVKPPEVLARDRLLGSYTVRPILSRLKTTLLGSGAALAVSFGALFLLSSLDSESSRSALSPRQVTSNDEEGDNSVGVQVARHAATKQSDAKVAELHKAALEEDASIFDYDSHFDTIQQQRTAPKQQEKLVRKSRYIEGLLDKAKEREREQDIVYERRLTKEREVEDHLFGDKEKFVTAAYKQKLEEDKKWLAEEAIREAQEKKDDVTKRGHMGDFYRNLMRNNVAFGTTTAAAPVAAPAAAPLEAVPGGNLDASGPGPSSDQAAGAAQPADAQWQAARAARERFERLQNRTSAGPSIHDGPDRPGSVKPGQTAERPGTAGPDTSAGPISPDGPTGARQTTPQSAAVGPSAAFQEPSKRDGIDKGHAAAAGEPAPDGVIESGAPDAKEPSDNQPAGGMKRTTQDAAAAARERYLARKRKAPADGAG</sequence>
<dbReference type="Proteomes" id="UP001485043">
    <property type="component" value="Unassembled WGS sequence"/>
</dbReference>
<keyword evidence="6" id="KW-0472">Membrane</keyword>
<dbReference type="Pfam" id="PF06799">
    <property type="entry name" value="CGLD27-like"/>
    <property type="match status" value="1"/>
</dbReference>
<evidence type="ECO:0000256" key="1">
    <source>
        <dbReference type="ARBA" id="ARBA00004474"/>
    </source>
</evidence>
<feature type="region of interest" description="Disordered" evidence="5">
    <location>
        <begin position="420"/>
        <end position="598"/>
    </location>
</feature>
<keyword evidence="9" id="KW-1185">Reference proteome</keyword>
<dbReference type="GO" id="GO:0009536">
    <property type="term" value="C:plastid"/>
    <property type="evidence" value="ECO:0007669"/>
    <property type="project" value="UniProtKB-SubCell"/>
</dbReference>
<keyword evidence="3" id="KW-0934">Plastid</keyword>
<evidence type="ECO:0000313" key="9">
    <source>
        <dbReference type="Proteomes" id="UP001485043"/>
    </source>
</evidence>
<dbReference type="PANTHER" id="PTHR34214">
    <property type="match status" value="1"/>
</dbReference>
<dbReference type="PANTHER" id="PTHR34214:SF3">
    <property type="entry name" value="PROTEIN CONSERVED IN THE GREEN LINEAGE AND DIATOMS 27, CHLOROPLASTIC"/>
    <property type="match status" value="1"/>
</dbReference>
<evidence type="ECO:0000256" key="5">
    <source>
        <dbReference type="SAM" id="MobiDB-lite"/>
    </source>
</evidence>
<dbReference type="InterPro" id="IPR018612">
    <property type="entry name" value="NSRP1_N"/>
</dbReference>
<keyword evidence="4" id="KW-0175">Coiled coil</keyword>
<gene>
    <name evidence="8" type="ORF">WJX84_009685</name>
</gene>
<feature type="transmembrane region" description="Helical" evidence="6">
    <location>
        <begin position="93"/>
        <end position="114"/>
    </location>
</feature>
<feature type="transmembrane region" description="Helical" evidence="6">
    <location>
        <begin position="203"/>
        <end position="223"/>
    </location>
</feature>
<feature type="transmembrane region" description="Helical" evidence="6">
    <location>
        <begin position="126"/>
        <end position="147"/>
    </location>
</feature>
<dbReference type="GO" id="GO:0000381">
    <property type="term" value="P:regulation of alternative mRNA splicing, via spliceosome"/>
    <property type="evidence" value="ECO:0007669"/>
    <property type="project" value="InterPro"/>
</dbReference>
<accession>A0AAW1SS94</accession>
<dbReference type="Pfam" id="PF09745">
    <property type="entry name" value="NSRP1_N"/>
    <property type="match status" value="1"/>
</dbReference>